<name>A0A1G6YGR8_9SPHI</name>
<protein>
    <submittedName>
        <fullName evidence="1">Uncharacterized protein</fullName>
    </submittedName>
</protein>
<dbReference type="EMBL" id="FMZH01000009">
    <property type="protein sequence ID" value="SDD89674.1"/>
    <property type="molecule type" value="Genomic_DNA"/>
</dbReference>
<keyword evidence="2" id="KW-1185">Reference proteome</keyword>
<sequence length="50" mass="5742">MTFNQSSGNSNEWFATENCNGVEIEFCVDASYFADNIIMWEHVDLITANY</sequence>
<dbReference type="AlphaFoldDB" id="A0A1G6YGR8"/>
<accession>A0A1G6YGR8</accession>
<evidence type="ECO:0000313" key="2">
    <source>
        <dbReference type="Proteomes" id="UP000199455"/>
    </source>
</evidence>
<dbReference type="Proteomes" id="UP000199455">
    <property type="component" value="Unassembled WGS sequence"/>
</dbReference>
<reference evidence="2" key="1">
    <citation type="submission" date="2016-10" db="EMBL/GenBank/DDBJ databases">
        <authorList>
            <person name="Varghese N."/>
            <person name="Submissions S."/>
        </authorList>
    </citation>
    <scope>NUCLEOTIDE SEQUENCE [LARGE SCALE GENOMIC DNA]</scope>
    <source>
        <strain evidence="2">DSM 18609</strain>
    </source>
</reference>
<gene>
    <name evidence="1" type="ORF">SAMN04488024_10917</name>
</gene>
<proteinExistence type="predicted"/>
<organism evidence="1 2">
    <name type="scientific">Pedobacter soli</name>
    <dbReference type="NCBI Taxonomy" id="390242"/>
    <lineage>
        <taxon>Bacteria</taxon>
        <taxon>Pseudomonadati</taxon>
        <taxon>Bacteroidota</taxon>
        <taxon>Sphingobacteriia</taxon>
        <taxon>Sphingobacteriales</taxon>
        <taxon>Sphingobacteriaceae</taxon>
        <taxon>Pedobacter</taxon>
    </lineage>
</organism>
<evidence type="ECO:0000313" key="1">
    <source>
        <dbReference type="EMBL" id="SDD89674.1"/>
    </source>
</evidence>